<reference evidence="1 2" key="1">
    <citation type="submission" date="2019-11" db="EMBL/GenBank/DDBJ databases">
        <title>Comparative genomics of hydrocarbon-degrading Desulfosarcina strains.</title>
        <authorList>
            <person name="Watanabe M."/>
            <person name="Kojima H."/>
            <person name="Fukui M."/>
        </authorList>
    </citation>
    <scope>NUCLEOTIDE SEQUENCE [LARGE SCALE GENOMIC DNA]</scope>
    <source>
        <strain evidence="1 2">PL12</strain>
    </source>
</reference>
<dbReference type="Pfam" id="PF08734">
    <property type="entry name" value="GYD"/>
    <property type="match status" value="1"/>
</dbReference>
<protein>
    <recommendedName>
        <fullName evidence="3">GYD domain-containing protein</fullName>
    </recommendedName>
</protein>
<evidence type="ECO:0000313" key="1">
    <source>
        <dbReference type="EMBL" id="BBO70990.1"/>
    </source>
</evidence>
<dbReference type="EMBL" id="AP021874">
    <property type="protein sequence ID" value="BBO70990.1"/>
    <property type="molecule type" value="Genomic_DNA"/>
</dbReference>
<organism evidence="1 2">
    <name type="scientific">Desulfosarcina alkanivorans</name>
    <dbReference type="NCBI Taxonomy" id="571177"/>
    <lineage>
        <taxon>Bacteria</taxon>
        <taxon>Pseudomonadati</taxon>
        <taxon>Thermodesulfobacteriota</taxon>
        <taxon>Desulfobacteria</taxon>
        <taxon>Desulfobacterales</taxon>
        <taxon>Desulfosarcinaceae</taxon>
        <taxon>Desulfosarcina</taxon>
    </lineage>
</organism>
<dbReference type="RefSeq" id="WP_155318888.1">
    <property type="nucleotide sequence ID" value="NZ_AP021874.1"/>
</dbReference>
<dbReference type="Proteomes" id="UP000427906">
    <property type="component" value="Chromosome"/>
</dbReference>
<keyword evidence="2" id="KW-1185">Reference proteome</keyword>
<sequence>MATYITLVNFTKQGIANIKESPARLDAGKEAFKAFGAEMKQFYLAMGRYDIIIVSQAPDDEAVAKAALAIGSRGAVKTETFRVFNEDEYRDIIGALP</sequence>
<evidence type="ECO:0000313" key="2">
    <source>
        <dbReference type="Proteomes" id="UP000427906"/>
    </source>
</evidence>
<gene>
    <name evidence="1" type="ORF">DSCA_49200</name>
</gene>
<dbReference type="AlphaFoldDB" id="A0A5K7YRJ3"/>
<name>A0A5K7YRJ3_9BACT</name>
<proteinExistence type="predicted"/>
<evidence type="ECO:0008006" key="3">
    <source>
        <dbReference type="Google" id="ProtNLM"/>
    </source>
</evidence>
<accession>A0A5K7YRJ3</accession>
<dbReference type="OrthoDB" id="9795737at2"/>
<dbReference type="InterPro" id="IPR014845">
    <property type="entry name" value="GYD/TTHA1554"/>
</dbReference>
<dbReference type="KEGG" id="dalk:DSCA_49200"/>